<reference evidence="3 4" key="1">
    <citation type="submission" date="2019-07" db="EMBL/GenBank/DDBJ databases">
        <title>Genomics analysis of Aphanomyces spp. identifies a new class of oomycete effector associated with host adaptation.</title>
        <authorList>
            <person name="Gaulin E."/>
        </authorList>
    </citation>
    <scope>NUCLEOTIDE SEQUENCE [LARGE SCALE GENOMIC DNA]</scope>
    <source>
        <strain evidence="3 4">ATCC 201684</strain>
    </source>
</reference>
<accession>A0A6G0WUZ1</accession>
<dbReference type="EMBL" id="VJMJ01000144">
    <property type="protein sequence ID" value="KAF0731340.1"/>
    <property type="molecule type" value="Genomic_DNA"/>
</dbReference>
<gene>
    <name evidence="3" type="ORF">Ae201684_011403</name>
</gene>
<proteinExistence type="predicted"/>
<organism evidence="3 4">
    <name type="scientific">Aphanomyces euteiches</name>
    <dbReference type="NCBI Taxonomy" id="100861"/>
    <lineage>
        <taxon>Eukaryota</taxon>
        <taxon>Sar</taxon>
        <taxon>Stramenopiles</taxon>
        <taxon>Oomycota</taxon>
        <taxon>Saprolegniomycetes</taxon>
        <taxon>Saprolegniales</taxon>
        <taxon>Verrucalvaceae</taxon>
        <taxon>Aphanomyces</taxon>
    </lineage>
</organism>
<keyword evidence="4" id="KW-1185">Reference proteome</keyword>
<protein>
    <submittedName>
        <fullName evidence="3">Uncharacterized protein</fullName>
    </submittedName>
</protein>
<feature type="transmembrane region" description="Helical" evidence="2">
    <location>
        <begin position="304"/>
        <end position="324"/>
    </location>
</feature>
<keyword evidence="2" id="KW-0472">Membrane</keyword>
<feature type="region of interest" description="Disordered" evidence="1">
    <location>
        <begin position="201"/>
        <end position="239"/>
    </location>
</feature>
<dbReference type="Proteomes" id="UP000481153">
    <property type="component" value="Unassembled WGS sequence"/>
</dbReference>
<evidence type="ECO:0000313" key="4">
    <source>
        <dbReference type="Proteomes" id="UP000481153"/>
    </source>
</evidence>
<comment type="caution">
    <text evidence="3">The sequence shown here is derived from an EMBL/GenBank/DDBJ whole genome shotgun (WGS) entry which is preliminary data.</text>
</comment>
<name>A0A6G0WUZ1_9STRA</name>
<keyword evidence="2" id="KW-0812">Transmembrane</keyword>
<dbReference type="AlphaFoldDB" id="A0A6G0WUZ1"/>
<evidence type="ECO:0000313" key="3">
    <source>
        <dbReference type="EMBL" id="KAF0731340.1"/>
    </source>
</evidence>
<keyword evidence="2" id="KW-1133">Transmembrane helix</keyword>
<evidence type="ECO:0000256" key="1">
    <source>
        <dbReference type="SAM" id="MobiDB-lite"/>
    </source>
</evidence>
<dbReference type="VEuPathDB" id="FungiDB:AeMF1_013706"/>
<evidence type="ECO:0000256" key="2">
    <source>
        <dbReference type="SAM" id="Phobius"/>
    </source>
</evidence>
<sequence>MYVVLRVAFLSFPGADMISTSIFNPHVWSERIWEVLESYAPQRARDLSRLLGLAIANSLHVINTDKSAELSRSTITLRNNAFQALATPQGHDVIQNCVATVAKTMEAIGTPEAKAVMLQASSTLKSYIHMLATPEGQQVMDDLGSWVSNCADVASSPETTIFLFEVATNLCQVFIDPNDTRSPAERIDALETAMLNKLGVSGPLHPPEETLPDLSDSDDLLSEAFEGTPTDTPDEPVPEWHPQVTHPTLRHRNQRQRLHQSLRTSQRLGLRTRAVLQQMHHQRTTSQVTIRPLPSAIDRIVCRAMSVVLVVFLALFLLMILVALSRQIL</sequence>